<gene>
    <name evidence="2" type="ORF">LSALG_LOCUS40057</name>
</gene>
<name>A0AA36EMW5_LACSI</name>
<evidence type="ECO:0000313" key="3">
    <source>
        <dbReference type="Proteomes" id="UP001177003"/>
    </source>
</evidence>
<dbReference type="EMBL" id="OX465085">
    <property type="protein sequence ID" value="CAI9301513.1"/>
    <property type="molecule type" value="Genomic_DNA"/>
</dbReference>
<organism evidence="2 3">
    <name type="scientific">Lactuca saligna</name>
    <name type="common">Willowleaf lettuce</name>
    <dbReference type="NCBI Taxonomy" id="75948"/>
    <lineage>
        <taxon>Eukaryota</taxon>
        <taxon>Viridiplantae</taxon>
        <taxon>Streptophyta</taxon>
        <taxon>Embryophyta</taxon>
        <taxon>Tracheophyta</taxon>
        <taxon>Spermatophyta</taxon>
        <taxon>Magnoliopsida</taxon>
        <taxon>eudicotyledons</taxon>
        <taxon>Gunneridae</taxon>
        <taxon>Pentapetalae</taxon>
        <taxon>asterids</taxon>
        <taxon>campanulids</taxon>
        <taxon>Asterales</taxon>
        <taxon>Asteraceae</taxon>
        <taxon>Cichorioideae</taxon>
        <taxon>Cichorieae</taxon>
        <taxon>Lactucinae</taxon>
        <taxon>Lactuca</taxon>
    </lineage>
</organism>
<feature type="region of interest" description="Disordered" evidence="1">
    <location>
        <begin position="1"/>
        <end position="45"/>
    </location>
</feature>
<keyword evidence="3" id="KW-1185">Reference proteome</keyword>
<protein>
    <submittedName>
        <fullName evidence="2">Uncharacterized protein</fullName>
    </submittedName>
</protein>
<dbReference type="Proteomes" id="UP001177003">
    <property type="component" value="Chromosome 9"/>
</dbReference>
<evidence type="ECO:0000313" key="2">
    <source>
        <dbReference type="EMBL" id="CAI9301513.1"/>
    </source>
</evidence>
<reference evidence="2" key="1">
    <citation type="submission" date="2023-04" db="EMBL/GenBank/DDBJ databases">
        <authorList>
            <person name="Vijverberg K."/>
            <person name="Xiong W."/>
            <person name="Schranz E."/>
        </authorList>
    </citation>
    <scope>NUCLEOTIDE SEQUENCE</scope>
</reference>
<dbReference type="AlphaFoldDB" id="A0AA36EMW5"/>
<evidence type="ECO:0000256" key="1">
    <source>
        <dbReference type="SAM" id="MobiDB-lite"/>
    </source>
</evidence>
<proteinExistence type="predicted"/>
<accession>A0AA36EMW5</accession>
<sequence length="152" mass="17404">MISDDEKEARRRMAATSDVQADHEEGGGSRAWPNRRRRRDESSEALSFSFGDCRLIAPEWHAPRRSRWCLLDNRDVPPLVLTVPINNRKSIGLNGSLVLVLDRKEGRTEEESKDDSNSDCFYVFTMDKSTGKENESRKRCCSSSGLLTNRRR</sequence>